<organism evidence="3 4">
    <name type="scientific">Deinococcus malanensis</name>
    <dbReference type="NCBI Taxonomy" id="1706855"/>
    <lineage>
        <taxon>Bacteria</taxon>
        <taxon>Thermotogati</taxon>
        <taxon>Deinococcota</taxon>
        <taxon>Deinococci</taxon>
        <taxon>Deinococcales</taxon>
        <taxon>Deinococcaceae</taxon>
        <taxon>Deinococcus</taxon>
    </lineage>
</organism>
<evidence type="ECO:0000313" key="4">
    <source>
        <dbReference type="Proteomes" id="UP000647587"/>
    </source>
</evidence>
<sequence length="140" mass="14719">MEAWHPGRMRTTLKVLALAAALTGAAQAATSVTTTTVNLRRLPAMSGPVVGVVPANTLLTVACRGDWCRTSYQGRGGYIARTLLRPVTRSAPLAGEGVRFYATCAAARAAGAAPMRLGRPGYRTALDANHNGLACEPRER</sequence>
<feature type="signal peptide" evidence="1">
    <location>
        <begin position="1"/>
        <end position="28"/>
    </location>
</feature>
<accession>A0ABQ2EYL1</accession>
<dbReference type="Proteomes" id="UP000647587">
    <property type="component" value="Unassembled WGS sequence"/>
</dbReference>
<evidence type="ECO:0000313" key="3">
    <source>
        <dbReference type="EMBL" id="GGK31687.1"/>
    </source>
</evidence>
<name>A0ABQ2EYL1_9DEIO</name>
<dbReference type="InterPro" id="IPR003646">
    <property type="entry name" value="SH3-like_bac-type"/>
</dbReference>
<dbReference type="Gene3D" id="2.30.30.40">
    <property type="entry name" value="SH3 Domains"/>
    <property type="match status" value="1"/>
</dbReference>
<feature type="domain" description="Excalibur calcium-binding" evidence="2">
    <location>
        <begin position="100"/>
        <end position="136"/>
    </location>
</feature>
<keyword evidence="1" id="KW-0732">Signal</keyword>
<dbReference type="InterPro" id="IPR008613">
    <property type="entry name" value="Excalibur_Ca-bd_domain"/>
</dbReference>
<keyword evidence="4" id="KW-1185">Reference proteome</keyword>
<evidence type="ECO:0000259" key="2">
    <source>
        <dbReference type="SMART" id="SM00894"/>
    </source>
</evidence>
<comment type="caution">
    <text evidence="3">The sequence shown here is derived from an EMBL/GenBank/DDBJ whole genome shotgun (WGS) entry which is preliminary data.</text>
</comment>
<feature type="chain" id="PRO_5046262083" description="Excalibur calcium-binding domain-containing protein" evidence="1">
    <location>
        <begin position="29"/>
        <end position="140"/>
    </location>
</feature>
<dbReference type="SMART" id="SM00894">
    <property type="entry name" value="Excalibur"/>
    <property type="match status" value="1"/>
</dbReference>
<gene>
    <name evidence="3" type="ORF">GCM10008955_26900</name>
</gene>
<protein>
    <recommendedName>
        <fullName evidence="2">Excalibur calcium-binding domain-containing protein</fullName>
    </recommendedName>
</protein>
<reference evidence="4" key="1">
    <citation type="journal article" date="2019" name="Int. J. Syst. Evol. Microbiol.">
        <title>The Global Catalogue of Microorganisms (GCM) 10K type strain sequencing project: providing services to taxonomists for standard genome sequencing and annotation.</title>
        <authorList>
            <consortium name="The Broad Institute Genomics Platform"/>
            <consortium name="The Broad Institute Genome Sequencing Center for Infectious Disease"/>
            <person name="Wu L."/>
            <person name="Ma J."/>
        </authorList>
    </citation>
    <scope>NUCLEOTIDE SEQUENCE [LARGE SCALE GENOMIC DNA]</scope>
    <source>
        <strain evidence="4">JCM 30331</strain>
    </source>
</reference>
<dbReference type="EMBL" id="BMPP01000011">
    <property type="protein sequence ID" value="GGK31687.1"/>
    <property type="molecule type" value="Genomic_DNA"/>
</dbReference>
<dbReference type="Pfam" id="PF08239">
    <property type="entry name" value="SH3_3"/>
    <property type="match status" value="1"/>
</dbReference>
<proteinExistence type="predicted"/>
<evidence type="ECO:0000256" key="1">
    <source>
        <dbReference type="SAM" id="SignalP"/>
    </source>
</evidence>
<dbReference type="Pfam" id="PF05901">
    <property type="entry name" value="Excalibur"/>
    <property type="match status" value="1"/>
</dbReference>